<reference evidence="4 5" key="1">
    <citation type="submission" date="2018-09" db="EMBL/GenBank/DDBJ databases">
        <authorList>
            <person name="Peiro R."/>
            <person name="Begona"/>
            <person name="Cbmso G."/>
            <person name="Lopez M."/>
            <person name="Gonzalez S."/>
        </authorList>
    </citation>
    <scope>NUCLEOTIDE SEQUENCE [LARGE SCALE GENOMIC DNA]</scope>
</reference>
<accession>A0A3P3Z6A5</accession>
<evidence type="ECO:0000259" key="3">
    <source>
        <dbReference type="PROSITE" id="PS50968"/>
    </source>
</evidence>
<protein>
    <submittedName>
        <fullName evidence="4">Dihydrolipoamide_acetyltransferase_precursorlike_ protein</fullName>
    </submittedName>
</protein>
<dbReference type="KEGG" id="lbz:LBRM_21_0610"/>
<feature type="chain" id="PRO_5017924413" evidence="2">
    <location>
        <begin position="22"/>
        <end position="262"/>
    </location>
</feature>
<dbReference type="SUPFAM" id="SSF51230">
    <property type="entry name" value="Single hybrid motif"/>
    <property type="match status" value="1"/>
</dbReference>
<dbReference type="Pfam" id="PF00364">
    <property type="entry name" value="Biotin_lipoyl"/>
    <property type="match status" value="1"/>
</dbReference>
<dbReference type="EMBL" id="LS997620">
    <property type="protein sequence ID" value="SYZ65662.1"/>
    <property type="molecule type" value="Genomic_DNA"/>
</dbReference>
<dbReference type="InterPro" id="IPR045257">
    <property type="entry name" value="E2/Pdx1"/>
</dbReference>
<evidence type="ECO:0000313" key="5">
    <source>
        <dbReference type="Proteomes" id="UP000319462"/>
    </source>
</evidence>
<sequence>MMRRTLLWLVNFEPVFMPALSPSMERGTVVEWKKKVGDVVNENDVFCTIQTDKAVVDYTNTFESGYLAKIYCENGQSAPVAKTIAVMVSDAADVEKASNYYPEDAATAPATAPAAADAAQDPPVSSAAPAKHYGGSIDAAVAASGPSVTRIVAGLEPSALAGIAPSGKGGRFLKSDFSDQPGFKYSDTAPARATRKEVPAAAAGDTSKTAAKSVAGTAVSGSIYDVVLKPGPAYKSVSDTALLNKLIRAMYVPKPNANKAAK</sequence>
<dbReference type="RefSeq" id="XP_001564770.1">
    <property type="nucleotide sequence ID" value="XM_001564720.1"/>
</dbReference>
<evidence type="ECO:0000256" key="1">
    <source>
        <dbReference type="ARBA" id="ARBA00022823"/>
    </source>
</evidence>
<name>A0A3P3Z6A5_LEIBR</name>
<keyword evidence="4" id="KW-0808">Transferase</keyword>
<keyword evidence="1" id="KW-0450">Lipoyl</keyword>
<keyword evidence="2" id="KW-0732">Signal</keyword>
<dbReference type="VEuPathDB" id="TriTrypDB:LbrM.21.0610"/>
<dbReference type="GO" id="GO:0006086">
    <property type="term" value="P:pyruvate decarboxylation to acetyl-CoA"/>
    <property type="evidence" value="ECO:0007669"/>
    <property type="project" value="InterPro"/>
</dbReference>
<dbReference type="FunFam" id="2.40.50.100:FF:000010">
    <property type="entry name" value="Acetyltransferase component of pyruvate dehydrogenase complex"/>
    <property type="match status" value="1"/>
</dbReference>
<dbReference type="GO" id="GO:0045254">
    <property type="term" value="C:pyruvate dehydrogenase complex"/>
    <property type="evidence" value="ECO:0007669"/>
    <property type="project" value="InterPro"/>
</dbReference>
<dbReference type="CDD" id="cd06849">
    <property type="entry name" value="lipoyl_domain"/>
    <property type="match status" value="1"/>
</dbReference>
<dbReference type="PANTHER" id="PTHR23151:SF90">
    <property type="entry name" value="DIHYDROLIPOYLLYSINE-RESIDUE ACETYLTRANSFERASE COMPONENT OF PYRUVATE DEHYDROGENASE COMPLEX, MITOCHONDRIAL-RELATED"/>
    <property type="match status" value="1"/>
</dbReference>
<dbReference type="AlphaFoldDB" id="A0A3P3Z6A5"/>
<evidence type="ECO:0000313" key="4">
    <source>
        <dbReference type="EMBL" id="SYZ65662.1"/>
    </source>
</evidence>
<dbReference type="GO" id="GO:0004742">
    <property type="term" value="F:dihydrolipoyllysine-residue acetyltransferase activity"/>
    <property type="evidence" value="ECO:0007669"/>
    <property type="project" value="TreeGrafter"/>
</dbReference>
<proteinExistence type="predicted"/>
<organism evidence="4 5">
    <name type="scientific">Leishmania braziliensis MHOM/BR/75/M2904</name>
    <dbReference type="NCBI Taxonomy" id="420245"/>
    <lineage>
        <taxon>Eukaryota</taxon>
        <taxon>Discoba</taxon>
        <taxon>Euglenozoa</taxon>
        <taxon>Kinetoplastea</taxon>
        <taxon>Metakinetoplastina</taxon>
        <taxon>Trypanosomatida</taxon>
        <taxon>Trypanosomatidae</taxon>
        <taxon>Leishmaniinae</taxon>
        <taxon>Leishmania</taxon>
        <taxon>Leishmania braziliensis species complex</taxon>
    </lineage>
</organism>
<evidence type="ECO:0000256" key="2">
    <source>
        <dbReference type="SAM" id="SignalP"/>
    </source>
</evidence>
<feature type="domain" description="Lipoyl-binding" evidence="3">
    <location>
        <begin position="12"/>
        <end position="88"/>
    </location>
</feature>
<dbReference type="Gene3D" id="2.40.50.100">
    <property type="match status" value="1"/>
</dbReference>
<dbReference type="InterPro" id="IPR011053">
    <property type="entry name" value="Single_hybrid_motif"/>
</dbReference>
<dbReference type="PROSITE" id="PS50968">
    <property type="entry name" value="BIOTINYL_LIPOYL"/>
    <property type="match status" value="1"/>
</dbReference>
<dbReference type="InterPro" id="IPR000089">
    <property type="entry name" value="Biotin_lipoyl"/>
</dbReference>
<gene>
    <name evidence="4" type="ORF">LBRM2904_21.0590</name>
</gene>
<dbReference type="PANTHER" id="PTHR23151">
    <property type="entry name" value="DIHYDROLIPOAMIDE ACETYL/SUCCINYL-TRANSFERASE-RELATED"/>
    <property type="match status" value="1"/>
</dbReference>
<dbReference type="Proteomes" id="UP000319462">
    <property type="component" value="Chromosome 21"/>
</dbReference>
<feature type="signal peptide" evidence="2">
    <location>
        <begin position="1"/>
        <end position="21"/>
    </location>
</feature>